<dbReference type="RefSeq" id="WP_220662478.1">
    <property type="nucleotide sequence ID" value="NZ_CP069370.1"/>
</dbReference>
<name>A0A8G0ZUF3_9RHOB</name>
<organism evidence="2 3">
    <name type="scientific">Neotabrizicola shimadae</name>
    <dbReference type="NCBI Taxonomy" id="2807096"/>
    <lineage>
        <taxon>Bacteria</taxon>
        <taxon>Pseudomonadati</taxon>
        <taxon>Pseudomonadota</taxon>
        <taxon>Alphaproteobacteria</taxon>
        <taxon>Rhodobacterales</taxon>
        <taxon>Paracoccaceae</taxon>
        <taxon>Neotabrizicola</taxon>
    </lineage>
</organism>
<feature type="region of interest" description="Disordered" evidence="1">
    <location>
        <begin position="509"/>
        <end position="530"/>
    </location>
</feature>
<dbReference type="Proteomes" id="UP000826300">
    <property type="component" value="Chromosome"/>
</dbReference>
<feature type="compositionally biased region" description="Low complexity" evidence="1">
    <location>
        <begin position="511"/>
        <end position="528"/>
    </location>
</feature>
<feature type="region of interest" description="Disordered" evidence="1">
    <location>
        <begin position="634"/>
        <end position="653"/>
    </location>
</feature>
<protein>
    <recommendedName>
        <fullName evidence="4">Lipoprotein</fullName>
    </recommendedName>
</protein>
<dbReference type="PROSITE" id="PS51257">
    <property type="entry name" value="PROKAR_LIPOPROTEIN"/>
    <property type="match status" value="1"/>
</dbReference>
<evidence type="ECO:0000313" key="2">
    <source>
        <dbReference type="EMBL" id="QYZ70262.1"/>
    </source>
</evidence>
<evidence type="ECO:0008006" key="4">
    <source>
        <dbReference type="Google" id="ProtNLM"/>
    </source>
</evidence>
<dbReference type="EMBL" id="CP069370">
    <property type="protein sequence ID" value="QYZ70262.1"/>
    <property type="molecule type" value="Genomic_DNA"/>
</dbReference>
<sequence length="775" mass="81166">MIGASKILTVSYGTFSCTLEGFDDPFNTMKAIAEYFRDLAAEDRFFGAEPPQPDPAMLHRIAEREMQRRVEARVQDNGVILRAEAEAAPAARLAEPAPAPVASPAVSPAEVVSPAVIPAPQAAAVTESVAAKLSKLRAAKAAPASVAEVALADEAEALLPDPGLADFMAAEKAVEHEAPAVVDPAAPALVEAEAPAAEVELPAVAEAATEEAVAEVAAEVAADVVADQAAVVETELAEVAEAEPAELAPVALALPEDLASELDDEAARALSDALGGSIDEEPAPAKAEPAHSIEELFPEGDALPDDVEDILPETEPVDLAGDLDLSALIASYGGDTDTMAAPAQPAAAADAATVDIDLESLIGNLADDSRSAEAEAAEMDGEIALTEPVEIEAVETELADVEGLDAEIAAAEVVEPEAEVAVVEVAAVEVSAVEVLDVAADEMAPLAEELAEAPEAEVTVAAATGATELDDVADEQTGEQAAELVPVRPEAGEKLQRARARVVRIRRADVEPSQAEPQAPAPQVQAEMAEPRRKLEVESDDAALNRLIAQTNTEMEGPDAKRRLSAIAHLKAAVAATVAERLTRGKPASTEAARAEPYRDDLARAVRPVRPEAPGLRGERPAPLVLVSEQRIDRPAPATPAQPPVHVSPVRPRRVTSAALAVQADDDDEDEEDSTSFADTRGFVEFADKLGVRSLPDLMEAAAAYTASVEGRPHFSRPHLIKHLSAARGVEIPREDSLRTFGRLLREGRIEKIKRGQFAVNEGSRFLTEARKING</sequence>
<dbReference type="AlphaFoldDB" id="A0A8G0ZUF3"/>
<dbReference type="KEGG" id="nsm:JO391_01610"/>
<proteinExistence type="predicted"/>
<gene>
    <name evidence="2" type="ORF">JO391_01610</name>
</gene>
<evidence type="ECO:0000313" key="3">
    <source>
        <dbReference type="Proteomes" id="UP000826300"/>
    </source>
</evidence>
<reference evidence="2" key="1">
    <citation type="submission" date="2021-02" db="EMBL/GenBank/DDBJ databases">
        <title>Rhodobacter shimadae sp. nov., an aerobic anoxygenic phototrophic bacterium isolated from a hot spring.</title>
        <authorList>
            <person name="Muramatsu S."/>
            <person name="Haruta S."/>
            <person name="Hirose S."/>
            <person name="Hanada S."/>
        </authorList>
    </citation>
    <scope>NUCLEOTIDE SEQUENCE</scope>
    <source>
        <strain evidence="2">N10</strain>
    </source>
</reference>
<evidence type="ECO:0000256" key="1">
    <source>
        <dbReference type="SAM" id="MobiDB-lite"/>
    </source>
</evidence>
<accession>A0A8G0ZUF3</accession>
<keyword evidence="3" id="KW-1185">Reference proteome</keyword>